<feature type="chain" id="PRO_5039719813" description="Extracellular solute-binding protein" evidence="1">
    <location>
        <begin position="26"/>
        <end position="585"/>
    </location>
</feature>
<gene>
    <name evidence="2" type="ORF">H9726_02810</name>
</gene>
<evidence type="ECO:0000313" key="2">
    <source>
        <dbReference type="EMBL" id="HIZ09400.1"/>
    </source>
</evidence>
<organism evidence="2 3">
    <name type="scientific">Candidatus Borkfalkia avicola</name>
    <dbReference type="NCBI Taxonomy" id="2838503"/>
    <lineage>
        <taxon>Bacteria</taxon>
        <taxon>Bacillati</taxon>
        <taxon>Bacillota</taxon>
        <taxon>Clostridia</taxon>
        <taxon>Christensenellales</taxon>
        <taxon>Christensenellaceae</taxon>
        <taxon>Candidatus Borkfalkia</taxon>
    </lineage>
</organism>
<evidence type="ECO:0000313" key="3">
    <source>
        <dbReference type="Proteomes" id="UP000824025"/>
    </source>
</evidence>
<dbReference type="EMBL" id="DXCF01000015">
    <property type="protein sequence ID" value="HIZ09400.1"/>
    <property type="molecule type" value="Genomic_DNA"/>
</dbReference>
<dbReference type="PROSITE" id="PS51257">
    <property type="entry name" value="PROKAR_LIPOPROTEIN"/>
    <property type="match status" value="1"/>
</dbReference>
<reference evidence="2" key="1">
    <citation type="journal article" date="2021" name="PeerJ">
        <title>Extensive microbial diversity within the chicken gut microbiome revealed by metagenomics and culture.</title>
        <authorList>
            <person name="Gilroy R."/>
            <person name="Ravi A."/>
            <person name="Getino M."/>
            <person name="Pursley I."/>
            <person name="Horton D.L."/>
            <person name="Alikhan N.F."/>
            <person name="Baker D."/>
            <person name="Gharbi K."/>
            <person name="Hall N."/>
            <person name="Watson M."/>
            <person name="Adriaenssens E.M."/>
            <person name="Foster-Nyarko E."/>
            <person name="Jarju S."/>
            <person name="Secka A."/>
            <person name="Antonio M."/>
            <person name="Oren A."/>
            <person name="Chaudhuri R.R."/>
            <person name="La Ragione R."/>
            <person name="Hildebrand F."/>
            <person name="Pallen M.J."/>
        </authorList>
    </citation>
    <scope>NUCLEOTIDE SEQUENCE</scope>
    <source>
        <strain evidence="2">CHK192-19661</strain>
    </source>
</reference>
<comment type="caution">
    <text evidence="2">The sequence shown here is derived from an EMBL/GenBank/DDBJ whole genome shotgun (WGS) entry which is preliminary data.</text>
</comment>
<sequence length="585" mass="65773">MKNILKKIGTCAVAALLGVSAVSFAGCSDENANKTTISIHYYNGGLGSDWIREVIAEFEEMFADVSFEEGKTGVHVALTPDKNFNETPTSMMTGAEKADILYTADSGIVSYLTTENIFYDATDIALDKVYDENGNVQLAADGKSFVQQEYSMYDRMHPYYQSAYNLAGTRYDTENDDGYYFPLLPYEDTLSGIVIDYDLYSQLCKDYGLDSEMTGYLFEGDDVRMPGTWDEFFELLTTIRDQADGTYSGFTYAIDYYTPALQNAVIADVDGTDEGVENKSEYSGIRMYDTYDGAYDFDGDGTKETTITADNAYMLTQTRGYEAMTEIAFRLFESNASGGNIFDNNVMQNPSYSVAQMDFVMSKTSSTNPRILAIFEGDWWENEARASFDSMGAINAEDGYGKRTFRMMPVPHMTSEEAEEGKTYKVGGFSSGYPIVLNQKTLGNDEAKAQVAKLWIQFQHSVQSMQTFTRWSGSVLPYIYEVTDDVKEQMTPFAQSILEIQMQDRAADGQIEIVRRNQLTMDDEVRTTSNTIDFRAQFRSWNLTNGAIIANMVNLRNPANNFNWRSSDIADMVEEYMEGMLTAHQ</sequence>
<dbReference type="Proteomes" id="UP000824025">
    <property type="component" value="Unassembled WGS sequence"/>
</dbReference>
<keyword evidence="1" id="KW-0732">Signal</keyword>
<evidence type="ECO:0008006" key="4">
    <source>
        <dbReference type="Google" id="ProtNLM"/>
    </source>
</evidence>
<reference evidence="2" key="2">
    <citation type="submission" date="2021-04" db="EMBL/GenBank/DDBJ databases">
        <authorList>
            <person name="Gilroy R."/>
        </authorList>
    </citation>
    <scope>NUCLEOTIDE SEQUENCE</scope>
    <source>
        <strain evidence="2">CHK192-19661</strain>
    </source>
</reference>
<dbReference type="Gene3D" id="3.40.190.10">
    <property type="entry name" value="Periplasmic binding protein-like II"/>
    <property type="match status" value="1"/>
</dbReference>
<dbReference type="SUPFAM" id="SSF53850">
    <property type="entry name" value="Periplasmic binding protein-like II"/>
    <property type="match status" value="1"/>
</dbReference>
<name>A0A9D2IHM6_9FIRM</name>
<accession>A0A9D2IHM6</accession>
<proteinExistence type="predicted"/>
<evidence type="ECO:0000256" key="1">
    <source>
        <dbReference type="SAM" id="SignalP"/>
    </source>
</evidence>
<feature type="signal peptide" evidence="1">
    <location>
        <begin position="1"/>
        <end position="25"/>
    </location>
</feature>
<dbReference type="AlphaFoldDB" id="A0A9D2IHM6"/>
<protein>
    <recommendedName>
        <fullName evidence="4">Extracellular solute-binding protein</fullName>
    </recommendedName>
</protein>